<keyword evidence="6 11" id="KW-0560">Oxidoreductase</keyword>
<evidence type="ECO:0000256" key="10">
    <source>
        <dbReference type="PIRSR" id="PIRSR602401-1"/>
    </source>
</evidence>
<evidence type="ECO:0000256" key="6">
    <source>
        <dbReference type="ARBA" id="ARBA00023002"/>
    </source>
</evidence>
<reference evidence="12" key="1">
    <citation type="submission" date="2019-03" db="EMBL/GenBank/DDBJ databases">
        <authorList>
            <person name="Mank J."/>
            <person name="Almeida P."/>
        </authorList>
    </citation>
    <scope>NUCLEOTIDE SEQUENCE</scope>
    <source>
        <strain evidence="12">78183</strain>
    </source>
</reference>
<feature type="binding site" description="axial binding residue" evidence="10">
    <location>
        <position position="449"/>
    </location>
    <ligand>
        <name>heme</name>
        <dbReference type="ChEBI" id="CHEBI:30413"/>
    </ligand>
    <ligandPart>
        <name>Fe</name>
        <dbReference type="ChEBI" id="CHEBI:18248"/>
    </ligandPart>
</feature>
<dbReference type="EMBL" id="CAADRP010001630">
    <property type="protein sequence ID" value="VFU45929.1"/>
    <property type="molecule type" value="Genomic_DNA"/>
</dbReference>
<keyword evidence="8 11" id="KW-0503">Monooxygenase</keyword>
<dbReference type="GO" id="GO:0016020">
    <property type="term" value="C:membrane"/>
    <property type="evidence" value="ECO:0007669"/>
    <property type="project" value="UniProtKB-SubCell"/>
</dbReference>
<evidence type="ECO:0000256" key="1">
    <source>
        <dbReference type="ARBA" id="ARBA00001971"/>
    </source>
</evidence>
<accession>A0A6N2M048</accession>
<dbReference type="PRINTS" id="PR00463">
    <property type="entry name" value="EP450I"/>
</dbReference>
<dbReference type="InterPro" id="IPR001128">
    <property type="entry name" value="Cyt_P450"/>
</dbReference>
<dbReference type="InterPro" id="IPR002401">
    <property type="entry name" value="Cyt_P450_E_grp-I"/>
</dbReference>
<sequence length="523" mass="59103">MVFELVIAGFAILLLAAVFIKNSRRGNGSLPPGPTPLPIIGHFHLLGPLIHHSFRDLCSSYGPLIYLRLGSVPCVVASTPELAKELLKTNDLTFSSRKHSLAIDHLTYSSSFAFSPYGPYWRFIKKMSTFEFLGNRALNQFLPIRRKELREFLGVVHDKSRVCDSVNVTEELLKLSSNIISQIILSLRCSGTDNEAEGVRTLVREVTQMFGEFNVSDFFWFCRNFDFQGYRKKFEDVHRRYDALLEKVIRNREIERKNKSPGGEYKARDLLDMMLDALEDKSSEVELTREHIKALVLDFITAATDTTASATEWALAELINNPKVLAKAQQEIDTVVGNKRLVEESDSPNLPYIQAIIKETFRLHPPIPMIARKSIQESKINGYTIPQDTLLFVNIWSIGRDSRYWKNPLEFEPERFLKPDGDTVQPASAMDIKGQHYELLPFGSGRRSCPGIALAMLELPVTLAAMIQCFEWNVVDSSDAVKVKGNAARPVDMTERPGLTAPRFHELVCAPVPRPALDNLHQL</sequence>
<organism evidence="12">
    <name type="scientific">Salix viminalis</name>
    <name type="common">Common osier</name>
    <name type="synonym">Basket willow</name>
    <dbReference type="NCBI Taxonomy" id="40686"/>
    <lineage>
        <taxon>Eukaryota</taxon>
        <taxon>Viridiplantae</taxon>
        <taxon>Streptophyta</taxon>
        <taxon>Embryophyta</taxon>
        <taxon>Tracheophyta</taxon>
        <taxon>Spermatophyta</taxon>
        <taxon>Magnoliopsida</taxon>
        <taxon>eudicotyledons</taxon>
        <taxon>Gunneridae</taxon>
        <taxon>Pentapetalae</taxon>
        <taxon>rosids</taxon>
        <taxon>fabids</taxon>
        <taxon>Malpighiales</taxon>
        <taxon>Salicaceae</taxon>
        <taxon>Saliceae</taxon>
        <taxon>Salix</taxon>
    </lineage>
</organism>
<keyword evidence="7 10" id="KW-0408">Iron</keyword>
<name>A0A6N2M048_SALVM</name>
<dbReference type="PROSITE" id="PS00086">
    <property type="entry name" value="CYTOCHROME_P450"/>
    <property type="match status" value="1"/>
</dbReference>
<evidence type="ECO:0000256" key="11">
    <source>
        <dbReference type="RuleBase" id="RU000461"/>
    </source>
</evidence>
<dbReference type="FunFam" id="1.10.630.10:FF:000019">
    <property type="entry name" value="Cytochrome P450 family protein"/>
    <property type="match status" value="1"/>
</dbReference>
<evidence type="ECO:0000256" key="4">
    <source>
        <dbReference type="ARBA" id="ARBA00022617"/>
    </source>
</evidence>
<dbReference type="InterPro" id="IPR017972">
    <property type="entry name" value="Cyt_P450_CS"/>
</dbReference>
<dbReference type="GO" id="GO:0020037">
    <property type="term" value="F:heme binding"/>
    <property type="evidence" value="ECO:0007669"/>
    <property type="project" value="InterPro"/>
</dbReference>
<comment type="cofactor">
    <cofactor evidence="1 10">
        <name>heme</name>
        <dbReference type="ChEBI" id="CHEBI:30413"/>
    </cofactor>
</comment>
<comment type="subcellular location">
    <subcellularLocation>
        <location evidence="2">Membrane</location>
    </subcellularLocation>
</comment>
<evidence type="ECO:0000256" key="5">
    <source>
        <dbReference type="ARBA" id="ARBA00022723"/>
    </source>
</evidence>
<dbReference type="PRINTS" id="PR00385">
    <property type="entry name" value="P450"/>
</dbReference>
<proteinExistence type="inferred from homology"/>
<comment type="similarity">
    <text evidence="3 11">Belongs to the cytochrome P450 family.</text>
</comment>
<keyword evidence="9" id="KW-0472">Membrane</keyword>
<dbReference type="PANTHER" id="PTHR47943:SF8">
    <property type="entry name" value="CYTOCHROME P450"/>
    <property type="match status" value="1"/>
</dbReference>
<dbReference type="SUPFAM" id="SSF48264">
    <property type="entry name" value="Cytochrome P450"/>
    <property type="match status" value="1"/>
</dbReference>
<keyword evidence="5 10" id="KW-0479">Metal-binding</keyword>
<dbReference type="AlphaFoldDB" id="A0A6N2M048"/>
<dbReference type="GO" id="GO:0004497">
    <property type="term" value="F:monooxygenase activity"/>
    <property type="evidence" value="ECO:0007669"/>
    <property type="project" value="UniProtKB-KW"/>
</dbReference>
<dbReference type="GO" id="GO:0005506">
    <property type="term" value="F:iron ion binding"/>
    <property type="evidence" value="ECO:0007669"/>
    <property type="project" value="InterPro"/>
</dbReference>
<dbReference type="Pfam" id="PF00067">
    <property type="entry name" value="p450"/>
    <property type="match status" value="1"/>
</dbReference>
<dbReference type="Gene3D" id="1.10.630.10">
    <property type="entry name" value="Cytochrome P450"/>
    <property type="match status" value="1"/>
</dbReference>
<evidence type="ECO:0000256" key="3">
    <source>
        <dbReference type="ARBA" id="ARBA00010617"/>
    </source>
</evidence>
<evidence type="ECO:0000313" key="12">
    <source>
        <dbReference type="EMBL" id="VFU45929.1"/>
    </source>
</evidence>
<dbReference type="InterPro" id="IPR036396">
    <property type="entry name" value="Cyt_P450_sf"/>
</dbReference>
<evidence type="ECO:0000256" key="9">
    <source>
        <dbReference type="ARBA" id="ARBA00023136"/>
    </source>
</evidence>
<evidence type="ECO:0000256" key="8">
    <source>
        <dbReference type="ARBA" id="ARBA00023033"/>
    </source>
</evidence>
<evidence type="ECO:0000256" key="7">
    <source>
        <dbReference type="ARBA" id="ARBA00023004"/>
    </source>
</evidence>
<evidence type="ECO:0000256" key="2">
    <source>
        <dbReference type="ARBA" id="ARBA00004370"/>
    </source>
</evidence>
<keyword evidence="4 10" id="KW-0349">Heme</keyword>
<gene>
    <name evidence="12" type="ORF">SVIM_LOCUS289634</name>
</gene>
<protein>
    <recommendedName>
        <fullName evidence="13">Flavone synthase II</fullName>
    </recommendedName>
</protein>
<dbReference type="PANTHER" id="PTHR47943">
    <property type="entry name" value="CYTOCHROME P450 93A3-LIKE"/>
    <property type="match status" value="1"/>
</dbReference>
<evidence type="ECO:0008006" key="13">
    <source>
        <dbReference type="Google" id="ProtNLM"/>
    </source>
</evidence>
<dbReference type="GO" id="GO:0016705">
    <property type="term" value="F:oxidoreductase activity, acting on paired donors, with incorporation or reduction of molecular oxygen"/>
    <property type="evidence" value="ECO:0007669"/>
    <property type="project" value="InterPro"/>
</dbReference>